<dbReference type="PROSITE" id="PS51257">
    <property type="entry name" value="PROKAR_LIPOPROTEIN"/>
    <property type="match status" value="1"/>
</dbReference>
<organism evidence="2 3">
    <name type="scientific">Calidithermus terrae</name>
    <dbReference type="NCBI Taxonomy" id="1408545"/>
    <lineage>
        <taxon>Bacteria</taxon>
        <taxon>Thermotogati</taxon>
        <taxon>Deinococcota</taxon>
        <taxon>Deinococci</taxon>
        <taxon>Thermales</taxon>
        <taxon>Thermaceae</taxon>
        <taxon>Calidithermus</taxon>
    </lineage>
</organism>
<dbReference type="InterPro" id="IPR025493">
    <property type="entry name" value="DUF4384"/>
</dbReference>
<dbReference type="RefSeq" id="WP_119315653.1">
    <property type="nucleotide sequence ID" value="NZ_QXDL01000119.1"/>
</dbReference>
<dbReference type="EMBL" id="QXDL01000119">
    <property type="protein sequence ID" value="RIH82487.1"/>
    <property type="molecule type" value="Genomic_DNA"/>
</dbReference>
<evidence type="ECO:0000259" key="1">
    <source>
        <dbReference type="Pfam" id="PF14326"/>
    </source>
</evidence>
<dbReference type="Proteomes" id="UP000265715">
    <property type="component" value="Unassembled WGS sequence"/>
</dbReference>
<name>A0A399ECW8_9DEIN</name>
<proteinExistence type="predicted"/>
<sequence length="172" mass="19095">MKTPFRIAFALLLVSLLSACTLYVRSASVGVGFGVTLDRVITRLEPDRGTGASYRPGDRIRFIITLTQPGYVTLVSTEASGYSNTLGTYYLDAGTTILPPPGQGAGYYQVAYDSPYGLERIRAIYTNTRPSGSLRIEGRFSNDEFNNQVRIYFERNIAQSRDVAESYFYVNP</sequence>
<dbReference type="Pfam" id="PF14326">
    <property type="entry name" value="DUF4384"/>
    <property type="match status" value="1"/>
</dbReference>
<protein>
    <recommendedName>
        <fullName evidence="1">DUF4384 domain-containing protein</fullName>
    </recommendedName>
</protein>
<accession>A0A399ECW8</accession>
<dbReference type="OrthoDB" id="25807at2"/>
<evidence type="ECO:0000313" key="2">
    <source>
        <dbReference type="EMBL" id="RIH82487.1"/>
    </source>
</evidence>
<reference evidence="2 3" key="1">
    <citation type="submission" date="2018-08" db="EMBL/GenBank/DDBJ databases">
        <title>Meiothermus terrae DSM 26712 genome sequencing project.</title>
        <authorList>
            <person name="Da Costa M.S."/>
            <person name="Albuquerque L."/>
            <person name="Raposo P."/>
            <person name="Froufe H.J.C."/>
            <person name="Barroso C.S."/>
            <person name="Egas C."/>
        </authorList>
    </citation>
    <scope>NUCLEOTIDE SEQUENCE [LARGE SCALE GENOMIC DNA]</scope>
    <source>
        <strain evidence="2 3">DSM 26712</strain>
    </source>
</reference>
<evidence type="ECO:0000313" key="3">
    <source>
        <dbReference type="Proteomes" id="UP000265715"/>
    </source>
</evidence>
<feature type="domain" description="DUF4384" evidence="1">
    <location>
        <begin position="53"/>
        <end position="128"/>
    </location>
</feature>
<gene>
    <name evidence="2" type="ORF">Mterra_02650</name>
</gene>
<keyword evidence="3" id="KW-1185">Reference proteome</keyword>
<comment type="caution">
    <text evidence="2">The sequence shown here is derived from an EMBL/GenBank/DDBJ whole genome shotgun (WGS) entry which is preliminary data.</text>
</comment>
<dbReference type="AlphaFoldDB" id="A0A399ECW8"/>